<dbReference type="KEGG" id="haq:DU484_07740"/>
<dbReference type="Pfam" id="PF04107">
    <property type="entry name" value="GCS2"/>
    <property type="match status" value="1"/>
</dbReference>
<dbReference type="GO" id="GO:0016879">
    <property type="term" value="F:ligase activity, forming carbon-nitrogen bonds"/>
    <property type="evidence" value="ECO:0007669"/>
    <property type="project" value="TreeGrafter"/>
</dbReference>
<name>A0A345EC34_9EURY</name>
<reference evidence="1 2" key="1">
    <citation type="submission" date="2018-07" db="EMBL/GenBank/DDBJ databases">
        <title>Genome sequences of Haloplanus sp. CBA1112.</title>
        <authorList>
            <person name="Kim Y.B."/>
            <person name="Roh S.W."/>
        </authorList>
    </citation>
    <scope>NUCLEOTIDE SEQUENCE [LARGE SCALE GENOMIC DNA]</scope>
    <source>
        <strain evidence="1 2">CBA1112</strain>
    </source>
</reference>
<dbReference type="PANTHER" id="PTHR36510">
    <property type="entry name" value="GLUTAMATE--CYSTEINE LIGASE 2-RELATED"/>
    <property type="match status" value="1"/>
</dbReference>
<gene>
    <name evidence="1" type="ORF">DU484_07740</name>
</gene>
<accession>A0A345EC34</accession>
<sequence>MRGTDPVERVRQRLAADVEAYQDQVARDAEWLKAEIKDGSFDNQQALVGLEFELYGVDKRTSELRRLPRRILGLIGFEPELGLHNAEMNTEPQPLSAAGLRAQREELQARFEVALQGAEAETVRLVSDGMWTIPPEGETAAEYLSDRVINHGIEFGTNVSDDVRYHGIANSEYLSQMRIDTPHVIFEGGRPEMLTTSIQPHYQVPQAQDFPQYFEYAVRIAGPLVVLGANSPFFPPDLYDVDDQEAILDDCWMENRIPVFESALNPAEGESTVPDKVGFPRDIESIDEAIDRIAADPVALPHDDVKLGARFDDNFAHFLRKSGTYWRWIRPMFSAEDRVAANARIEFRPLSAQPTLRDTVAFQAVFGGLLEGLTRQDHPLTRLEWERAKENFYAAVRDGFEADLVWRTVEGAKTTDVDAIFTELFEYAREGLGSFGLTPAEVDTYVSPLEERVDRRTSPAGWKHDRVTEYVDQGLSLSDAIREMQTTYIDRQEETFVQGTFVDWLGDATMGGTVRSQDG</sequence>
<proteinExistence type="predicted"/>
<organism evidence="1 2">
    <name type="scientific">Haloplanus rubicundus</name>
    <dbReference type="NCBI Taxonomy" id="1547898"/>
    <lineage>
        <taxon>Archaea</taxon>
        <taxon>Methanobacteriati</taxon>
        <taxon>Methanobacteriota</taxon>
        <taxon>Stenosarchaea group</taxon>
        <taxon>Halobacteria</taxon>
        <taxon>Halobacteriales</taxon>
        <taxon>Haloferacaceae</taxon>
        <taxon>Haloplanus</taxon>
    </lineage>
</organism>
<dbReference type="InterPro" id="IPR050141">
    <property type="entry name" value="GCL_type2/YbdK_subfam"/>
</dbReference>
<dbReference type="Proteomes" id="UP000252985">
    <property type="component" value="Chromosome"/>
</dbReference>
<dbReference type="GeneID" id="37286860"/>
<protein>
    <recommendedName>
        <fullName evidence="3">Glutamate--cysteine ligase</fullName>
    </recommendedName>
</protein>
<dbReference type="EMBL" id="CP031148">
    <property type="protein sequence ID" value="AXG09756.1"/>
    <property type="molecule type" value="Genomic_DNA"/>
</dbReference>
<dbReference type="InterPro" id="IPR006336">
    <property type="entry name" value="GCS2"/>
</dbReference>
<evidence type="ECO:0008006" key="3">
    <source>
        <dbReference type="Google" id="ProtNLM"/>
    </source>
</evidence>
<dbReference type="Gene3D" id="3.30.590.20">
    <property type="match status" value="1"/>
</dbReference>
<dbReference type="AlphaFoldDB" id="A0A345EC34"/>
<dbReference type="PANTHER" id="PTHR36510:SF3">
    <property type="entry name" value="CONSERVED PROTEIN"/>
    <property type="match status" value="1"/>
</dbReference>
<dbReference type="RefSeq" id="WP_114605601.1">
    <property type="nucleotide sequence ID" value="NZ_CP031148.1"/>
</dbReference>
<dbReference type="InterPro" id="IPR014746">
    <property type="entry name" value="Gln_synth/guanido_kin_cat_dom"/>
</dbReference>
<evidence type="ECO:0000313" key="1">
    <source>
        <dbReference type="EMBL" id="AXG09756.1"/>
    </source>
</evidence>
<dbReference type="SUPFAM" id="SSF55931">
    <property type="entry name" value="Glutamine synthetase/guanido kinase"/>
    <property type="match status" value="1"/>
</dbReference>
<evidence type="ECO:0000313" key="2">
    <source>
        <dbReference type="Proteomes" id="UP000252985"/>
    </source>
</evidence>